<gene>
    <name evidence="1" type="ORF">CEXT_25861</name>
</gene>
<name>A0AAV4PEI7_CAEEX</name>
<dbReference type="EMBL" id="BPLR01004257">
    <property type="protein sequence ID" value="GIX93507.1"/>
    <property type="molecule type" value="Genomic_DNA"/>
</dbReference>
<dbReference type="AlphaFoldDB" id="A0AAV4PEI7"/>
<accession>A0AAV4PEI7</accession>
<reference evidence="1 2" key="1">
    <citation type="submission" date="2021-06" db="EMBL/GenBank/DDBJ databases">
        <title>Caerostris extrusa draft genome.</title>
        <authorList>
            <person name="Kono N."/>
            <person name="Arakawa K."/>
        </authorList>
    </citation>
    <scope>NUCLEOTIDE SEQUENCE [LARGE SCALE GENOMIC DNA]</scope>
</reference>
<sequence length="82" mass="9328">MQDVSKEVYWVSLVQQPVVPGQREQVVAGKIPIDPGSVPRLPHSRLFIDDPLFLRCASLAIVFHKNTTLSHQNLHRFLQKSL</sequence>
<protein>
    <submittedName>
        <fullName evidence="1">Uncharacterized protein</fullName>
    </submittedName>
</protein>
<evidence type="ECO:0000313" key="2">
    <source>
        <dbReference type="Proteomes" id="UP001054945"/>
    </source>
</evidence>
<comment type="caution">
    <text evidence="1">The sequence shown here is derived from an EMBL/GenBank/DDBJ whole genome shotgun (WGS) entry which is preliminary data.</text>
</comment>
<evidence type="ECO:0000313" key="1">
    <source>
        <dbReference type="EMBL" id="GIX93507.1"/>
    </source>
</evidence>
<keyword evidence="2" id="KW-1185">Reference proteome</keyword>
<dbReference type="Proteomes" id="UP001054945">
    <property type="component" value="Unassembled WGS sequence"/>
</dbReference>
<organism evidence="1 2">
    <name type="scientific">Caerostris extrusa</name>
    <name type="common">Bark spider</name>
    <name type="synonym">Caerostris bankana</name>
    <dbReference type="NCBI Taxonomy" id="172846"/>
    <lineage>
        <taxon>Eukaryota</taxon>
        <taxon>Metazoa</taxon>
        <taxon>Ecdysozoa</taxon>
        <taxon>Arthropoda</taxon>
        <taxon>Chelicerata</taxon>
        <taxon>Arachnida</taxon>
        <taxon>Araneae</taxon>
        <taxon>Araneomorphae</taxon>
        <taxon>Entelegynae</taxon>
        <taxon>Araneoidea</taxon>
        <taxon>Araneidae</taxon>
        <taxon>Caerostris</taxon>
    </lineage>
</organism>
<proteinExistence type="predicted"/>